<reference evidence="1 2" key="1">
    <citation type="submission" date="2019-07" db="EMBL/GenBank/DDBJ databases">
        <title>The pathways for chlorine oxyanion respiration interact through the shared metabolite chlorate.</title>
        <authorList>
            <person name="Barnum T.P."/>
            <person name="Cheng Y."/>
            <person name="Hill K.A."/>
            <person name="Lucas L.N."/>
            <person name="Carlson H.K."/>
            <person name="Coates J.D."/>
        </authorList>
    </citation>
    <scope>NUCLEOTIDE SEQUENCE [LARGE SCALE GENOMIC DNA]</scope>
    <source>
        <strain evidence="1">BK-3</strain>
    </source>
</reference>
<comment type="caution">
    <text evidence="1">The sequence shown here is derived from an EMBL/GenBank/DDBJ whole genome shotgun (WGS) entry which is preliminary data.</text>
</comment>
<accession>A0A558CPC7</accession>
<protein>
    <submittedName>
        <fullName evidence="1">Nodulation protein E</fullName>
    </submittedName>
</protein>
<evidence type="ECO:0000313" key="1">
    <source>
        <dbReference type="EMBL" id="TVT50623.1"/>
    </source>
</evidence>
<dbReference type="AlphaFoldDB" id="A0A558CPC7"/>
<evidence type="ECO:0000313" key="2">
    <source>
        <dbReference type="Proteomes" id="UP000317355"/>
    </source>
</evidence>
<dbReference type="EMBL" id="VMRY01000102">
    <property type="protein sequence ID" value="TVT50623.1"/>
    <property type="molecule type" value="Genomic_DNA"/>
</dbReference>
<dbReference type="Proteomes" id="UP000317355">
    <property type="component" value="Unassembled WGS sequence"/>
</dbReference>
<gene>
    <name evidence="1" type="ORF">FHK82_16295</name>
</gene>
<proteinExistence type="predicted"/>
<organism evidence="1 2">
    <name type="scientific">Sedimenticola thiotaurini</name>
    <dbReference type="NCBI Taxonomy" id="1543721"/>
    <lineage>
        <taxon>Bacteria</taxon>
        <taxon>Pseudomonadati</taxon>
        <taxon>Pseudomonadota</taxon>
        <taxon>Gammaproteobacteria</taxon>
        <taxon>Chromatiales</taxon>
        <taxon>Sedimenticolaceae</taxon>
        <taxon>Sedimenticola</taxon>
    </lineage>
</organism>
<name>A0A558CPC7_9GAMM</name>
<sequence length="65" mass="7337">MSGEKQVNDSGSSVESGPSAVFIAYCEAEFERRRNSDQPFDEAVYRDAMELTLRKIRALEEEGYA</sequence>